<organism evidence="1">
    <name type="scientific">Anguilla anguilla</name>
    <name type="common">European freshwater eel</name>
    <name type="synonym">Muraena anguilla</name>
    <dbReference type="NCBI Taxonomy" id="7936"/>
    <lineage>
        <taxon>Eukaryota</taxon>
        <taxon>Metazoa</taxon>
        <taxon>Chordata</taxon>
        <taxon>Craniata</taxon>
        <taxon>Vertebrata</taxon>
        <taxon>Euteleostomi</taxon>
        <taxon>Actinopterygii</taxon>
        <taxon>Neopterygii</taxon>
        <taxon>Teleostei</taxon>
        <taxon>Anguilliformes</taxon>
        <taxon>Anguillidae</taxon>
        <taxon>Anguilla</taxon>
    </lineage>
</organism>
<reference evidence="1" key="2">
    <citation type="journal article" date="2015" name="Fish Shellfish Immunol.">
        <title>Early steps in the European eel (Anguilla anguilla)-Vibrio vulnificus interaction in the gills: Role of the RtxA13 toxin.</title>
        <authorList>
            <person name="Callol A."/>
            <person name="Pajuelo D."/>
            <person name="Ebbesson L."/>
            <person name="Teles M."/>
            <person name="MacKenzie S."/>
            <person name="Amaro C."/>
        </authorList>
    </citation>
    <scope>NUCLEOTIDE SEQUENCE</scope>
</reference>
<evidence type="ECO:0000313" key="1">
    <source>
        <dbReference type="EMBL" id="JAH57891.1"/>
    </source>
</evidence>
<sequence length="41" mass="4729">MAVLNQPFSQPKIKVPGFNPFAEAKSDYLRLYNTNYLILII</sequence>
<dbReference type="EMBL" id="GBXM01050686">
    <property type="protein sequence ID" value="JAH57891.1"/>
    <property type="molecule type" value="Transcribed_RNA"/>
</dbReference>
<proteinExistence type="predicted"/>
<reference evidence="1" key="1">
    <citation type="submission" date="2014-11" db="EMBL/GenBank/DDBJ databases">
        <authorList>
            <person name="Amaro Gonzalez C."/>
        </authorList>
    </citation>
    <scope>NUCLEOTIDE SEQUENCE</scope>
</reference>
<dbReference type="AlphaFoldDB" id="A0A0E9TWG3"/>
<name>A0A0E9TWG3_ANGAN</name>
<accession>A0A0E9TWG3</accession>
<protein>
    <submittedName>
        <fullName evidence="1">Uncharacterized protein</fullName>
    </submittedName>
</protein>